<evidence type="ECO:0000313" key="3">
    <source>
        <dbReference type="Proteomes" id="UP001497392"/>
    </source>
</evidence>
<dbReference type="PANTHER" id="PTHR15020:SF42">
    <property type="entry name" value="NAD(P)-BINDING DOMAIN-CONTAINING PROTEIN"/>
    <property type="match status" value="1"/>
</dbReference>
<reference evidence="2 3" key="1">
    <citation type="submission" date="2024-06" db="EMBL/GenBank/DDBJ databases">
        <authorList>
            <person name="Kraege A."/>
            <person name="Thomma B."/>
        </authorList>
    </citation>
    <scope>NUCLEOTIDE SEQUENCE [LARGE SCALE GENOMIC DNA]</scope>
</reference>
<comment type="caution">
    <text evidence="2">The sequence shown here is derived from an EMBL/GenBank/DDBJ whole genome shotgun (WGS) entry which is preliminary data.</text>
</comment>
<proteinExistence type="predicted"/>
<dbReference type="InterPro" id="IPR036291">
    <property type="entry name" value="NAD(P)-bd_dom_sf"/>
</dbReference>
<dbReference type="Proteomes" id="UP001497392">
    <property type="component" value="Unassembled WGS sequence"/>
</dbReference>
<sequence length="323" mass="34519">MERSAVRADAHAGSHHRAIALPFVARNPLLHPSLGPFTRPFVDLKSFQSSKQRQICIASSSTFSQSYQPDDPTPADGEVVPLRSSVQQSGPYGDFQAFVAGATGGTGQAIVRRLVAEGVPVRALVRDISRAASLLPPSVELVKGDVYQFSTLERALADSNVMFIATGSRPALDPFGPFNVDYQGVANLVEVGKRAKVKQIVLVSSIGADEPFFPLNLLWGVLFWKKRGEEALQRSGLPYTIVRPGGLLDAPRQGQVPGAIVLEGPGAFGLPPKRTPGSILRSQVADICVEALLADSAKNKVVEAIAEQGQPARSIRTLFASVY</sequence>
<evidence type="ECO:0000259" key="1">
    <source>
        <dbReference type="Pfam" id="PF13460"/>
    </source>
</evidence>
<dbReference type="EMBL" id="CAXHTA020000003">
    <property type="protein sequence ID" value="CAL5220361.1"/>
    <property type="molecule type" value="Genomic_DNA"/>
</dbReference>
<organism evidence="2 3">
    <name type="scientific">Coccomyxa viridis</name>
    <dbReference type="NCBI Taxonomy" id="1274662"/>
    <lineage>
        <taxon>Eukaryota</taxon>
        <taxon>Viridiplantae</taxon>
        <taxon>Chlorophyta</taxon>
        <taxon>core chlorophytes</taxon>
        <taxon>Trebouxiophyceae</taxon>
        <taxon>Trebouxiophyceae incertae sedis</taxon>
        <taxon>Coccomyxaceae</taxon>
        <taxon>Coccomyxa</taxon>
    </lineage>
</organism>
<gene>
    <name evidence="2" type="primary">g2361</name>
    <name evidence="2" type="ORF">VP750_LOCUS2020</name>
</gene>
<dbReference type="CDD" id="cd05243">
    <property type="entry name" value="SDR_a5"/>
    <property type="match status" value="1"/>
</dbReference>
<dbReference type="PANTHER" id="PTHR15020">
    <property type="entry name" value="FLAVIN REDUCTASE-RELATED"/>
    <property type="match status" value="1"/>
</dbReference>
<dbReference type="Gene3D" id="3.40.50.720">
    <property type="entry name" value="NAD(P)-binding Rossmann-like Domain"/>
    <property type="match status" value="1"/>
</dbReference>
<feature type="domain" description="NAD(P)-binding" evidence="1">
    <location>
        <begin position="101"/>
        <end position="292"/>
    </location>
</feature>
<dbReference type="InterPro" id="IPR016040">
    <property type="entry name" value="NAD(P)-bd_dom"/>
</dbReference>
<keyword evidence="3" id="KW-1185">Reference proteome</keyword>
<dbReference type="Pfam" id="PF13460">
    <property type="entry name" value="NAD_binding_10"/>
    <property type="match status" value="1"/>
</dbReference>
<protein>
    <submittedName>
        <fullName evidence="2">G2361 protein</fullName>
    </submittedName>
</protein>
<accession>A0ABP1FLU0</accession>
<name>A0ABP1FLU0_9CHLO</name>
<evidence type="ECO:0000313" key="2">
    <source>
        <dbReference type="EMBL" id="CAL5220361.1"/>
    </source>
</evidence>
<dbReference type="SUPFAM" id="SSF51735">
    <property type="entry name" value="NAD(P)-binding Rossmann-fold domains"/>
    <property type="match status" value="1"/>
</dbReference>